<reference evidence="1 2" key="1">
    <citation type="submission" date="2020-04" db="EMBL/GenBank/DDBJ databases">
        <authorList>
            <person name="De Canck E."/>
        </authorList>
    </citation>
    <scope>NUCLEOTIDE SEQUENCE [LARGE SCALE GENOMIC DNA]</scope>
    <source>
        <strain evidence="1 2">LMG 28688</strain>
    </source>
</reference>
<keyword evidence="2" id="KW-1185">Reference proteome</keyword>
<gene>
    <name evidence="1" type="ORF">LMG28688_00491</name>
</gene>
<name>A0A6J5FDR5_9BURK</name>
<sequence length="104" mass="10931">MLDVTPAGVAWFSRLGLDVGALKPGRAGIARQCLGWTERQHHLAGPLGVGFMAVLCDKGWLRRTNDSRAVQVTPDGWAALKSEPGLTPATVENLANVASVSPAV</sequence>
<evidence type="ECO:0000313" key="1">
    <source>
        <dbReference type="EMBL" id="CAB3778004.1"/>
    </source>
</evidence>
<accession>A0A6J5FDR5</accession>
<organism evidence="1 2">
    <name type="scientific">Paraburkholderia caffeinitolerans</name>
    <dbReference type="NCBI Taxonomy" id="1723730"/>
    <lineage>
        <taxon>Bacteria</taxon>
        <taxon>Pseudomonadati</taxon>
        <taxon>Pseudomonadota</taxon>
        <taxon>Betaproteobacteria</taxon>
        <taxon>Burkholderiales</taxon>
        <taxon>Burkholderiaceae</taxon>
        <taxon>Paraburkholderia</taxon>
    </lineage>
</organism>
<protein>
    <recommendedName>
        <fullName evidence="3">Winged helix DNA-binding domain-containing protein</fullName>
    </recommendedName>
</protein>
<proteinExistence type="predicted"/>
<dbReference type="Proteomes" id="UP000494119">
    <property type="component" value="Unassembled WGS sequence"/>
</dbReference>
<evidence type="ECO:0008006" key="3">
    <source>
        <dbReference type="Google" id="ProtNLM"/>
    </source>
</evidence>
<dbReference type="AlphaFoldDB" id="A0A6J5FDR5"/>
<dbReference type="RefSeq" id="WP_175194176.1">
    <property type="nucleotide sequence ID" value="NZ_CADIKL010000002.1"/>
</dbReference>
<evidence type="ECO:0000313" key="2">
    <source>
        <dbReference type="Proteomes" id="UP000494119"/>
    </source>
</evidence>
<dbReference type="EMBL" id="CADIKL010000002">
    <property type="protein sequence ID" value="CAB3778004.1"/>
    <property type="molecule type" value="Genomic_DNA"/>
</dbReference>